<feature type="transmembrane region" description="Helical" evidence="1">
    <location>
        <begin position="413"/>
        <end position="432"/>
    </location>
</feature>
<proteinExistence type="predicted"/>
<name>A0A6L6QF96_9BURK</name>
<accession>A0A6L6QF96</accession>
<feature type="transmembrane region" description="Helical" evidence="1">
    <location>
        <begin position="314"/>
        <end position="334"/>
    </location>
</feature>
<evidence type="ECO:0000313" key="3">
    <source>
        <dbReference type="Proteomes" id="UP000472320"/>
    </source>
</evidence>
<feature type="transmembrane region" description="Helical" evidence="1">
    <location>
        <begin position="12"/>
        <end position="32"/>
    </location>
</feature>
<feature type="transmembrane region" description="Helical" evidence="1">
    <location>
        <begin position="360"/>
        <end position="380"/>
    </location>
</feature>
<comment type="caution">
    <text evidence="2">The sequence shown here is derived from an EMBL/GenBank/DDBJ whole genome shotgun (WGS) entry which is preliminary data.</text>
</comment>
<dbReference type="OrthoDB" id="8914130at2"/>
<feature type="transmembrane region" description="Helical" evidence="1">
    <location>
        <begin position="100"/>
        <end position="118"/>
    </location>
</feature>
<keyword evidence="3" id="KW-1185">Reference proteome</keyword>
<dbReference type="AlphaFoldDB" id="A0A6L6QF96"/>
<reference evidence="2 3" key="1">
    <citation type="submission" date="2019-11" db="EMBL/GenBank/DDBJ databases">
        <title>Type strains purchased from KCTC, JCM and DSMZ.</title>
        <authorList>
            <person name="Lu H."/>
        </authorList>
    </citation>
    <scope>NUCLEOTIDE SEQUENCE [LARGE SCALE GENOMIC DNA]</scope>
    <source>
        <strain evidence="2 3">JCM 31587</strain>
    </source>
</reference>
<evidence type="ECO:0000256" key="1">
    <source>
        <dbReference type="SAM" id="Phobius"/>
    </source>
</evidence>
<feature type="transmembrane region" description="Helical" evidence="1">
    <location>
        <begin position="154"/>
        <end position="180"/>
    </location>
</feature>
<organism evidence="2 3">
    <name type="scientific">Massilia eburnea</name>
    <dbReference type="NCBI Taxonomy" id="1776165"/>
    <lineage>
        <taxon>Bacteria</taxon>
        <taxon>Pseudomonadati</taxon>
        <taxon>Pseudomonadota</taxon>
        <taxon>Betaproteobacteria</taxon>
        <taxon>Burkholderiales</taxon>
        <taxon>Oxalobacteraceae</taxon>
        <taxon>Telluria group</taxon>
        <taxon>Massilia</taxon>
    </lineage>
</organism>
<keyword evidence="1" id="KW-1133">Transmembrane helix</keyword>
<keyword evidence="1" id="KW-0472">Membrane</keyword>
<evidence type="ECO:0008006" key="4">
    <source>
        <dbReference type="Google" id="ProtNLM"/>
    </source>
</evidence>
<keyword evidence="1" id="KW-0812">Transmembrane</keyword>
<sequence>MPPAASPSSVRPIYLMIALGIVVSGWAFFPGWMSNDSLIQYREARAGAFNSWHPILMAWWWRQLDHLYQGPAPFLFQNLIMYWCGIGLLTKAIGRNAGRLAYIVPIFGLWPALFFVLGEIWKDVAFACSMFMAWAIVINAYCWQRKTSTLEKGILVILLVFAAGVKTNGIVAIPFLIFFWLNNDGVGRGIRLVALTFTIFSASVLVPFTMTRSLEVKLDNPLQYTQVYDLLAISVKTRQNLLPRYINERINLSQDELEKTYVVGQNDRLFYGYTKDLVGLRAPSLDEATKLQDSWLKAIKDHPVSYLTHRWDNFLSLLRIGHSTAAFVASPAVVQNEFHIKFDSNGISDYLSVMPLTHPWIFYPWVYHLLTLIAAAASFLKKTHRSLAAAVLGSSFAFIAPHFFIVPASDFRYLYYSYFCSLIMVCLAVLSFNRLAVEEKRVYRTGITL</sequence>
<feature type="transmembrane region" description="Helical" evidence="1">
    <location>
        <begin position="124"/>
        <end position="142"/>
    </location>
</feature>
<feature type="transmembrane region" description="Helical" evidence="1">
    <location>
        <begin position="387"/>
        <end position="407"/>
    </location>
</feature>
<feature type="transmembrane region" description="Helical" evidence="1">
    <location>
        <begin position="192"/>
        <end position="210"/>
    </location>
</feature>
<evidence type="ECO:0000313" key="2">
    <source>
        <dbReference type="EMBL" id="MTW10925.1"/>
    </source>
</evidence>
<gene>
    <name evidence="2" type="ORF">GM658_09950</name>
</gene>
<dbReference type="EMBL" id="WNKX01000006">
    <property type="protein sequence ID" value="MTW10925.1"/>
    <property type="molecule type" value="Genomic_DNA"/>
</dbReference>
<protein>
    <recommendedName>
        <fullName evidence="4">Glycosyltransferase RgtA/B/C/D-like domain-containing protein</fullName>
    </recommendedName>
</protein>
<dbReference type="Proteomes" id="UP000472320">
    <property type="component" value="Unassembled WGS sequence"/>
</dbReference>